<dbReference type="PANTHER" id="PTHR37433">
    <property type="entry name" value="PROTEIN CBG25136-RELATED"/>
    <property type="match status" value="1"/>
</dbReference>
<evidence type="ECO:0000259" key="1">
    <source>
        <dbReference type="Pfam" id="PF24602"/>
    </source>
</evidence>
<reference evidence="3" key="1">
    <citation type="submission" date="2017-02" db="UniProtKB">
        <authorList>
            <consortium name="WormBaseParasite"/>
        </authorList>
    </citation>
    <scope>IDENTIFICATION</scope>
</reference>
<keyword evidence="2" id="KW-1185">Reference proteome</keyword>
<evidence type="ECO:0000313" key="3">
    <source>
        <dbReference type="WBParaSite" id="SMUV_0000263501-mRNA-1"/>
    </source>
</evidence>
<dbReference type="PANTHER" id="PTHR37433:SF20">
    <property type="entry name" value="ACTIVIN_RECP DOMAIN-CONTAINING PROTEIN"/>
    <property type="match status" value="1"/>
</dbReference>
<feature type="domain" description="DUF7622" evidence="1">
    <location>
        <begin position="127"/>
        <end position="186"/>
    </location>
</feature>
<accession>A0A0N5AEH7</accession>
<protein>
    <submittedName>
        <fullName evidence="3">DUF3707 domain-containing protein</fullName>
    </submittedName>
</protein>
<dbReference type="WBParaSite" id="SMUV_0000263501-mRNA-1">
    <property type="protein sequence ID" value="SMUV_0000263501-mRNA-1"/>
    <property type="gene ID" value="SMUV_0000263501"/>
</dbReference>
<dbReference type="Pfam" id="PF24602">
    <property type="entry name" value="DUF7622"/>
    <property type="match status" value="1"/>
</dbReference>
<dbReference type="Proteomes" id="UP000046393">
    <property type="component" value="Unplaced"/>
</dbReference>
<organism evidence="2 3">
    <name type="scientific">Syphacia muris</name>
    <dbReference type="NCBI Taxonomy" id="451379"/>
    <lineage>
        <taxon>Eukaryota</taxon>
        <taxon>Metazoa</taxon>
        <taxon>Ecdysozoa</taxon>
        <taxon>Nematoda</taxon>
        <taxon>Chromadorea</taxon>
        <taxon>Rhabditida</taxon>
        <taxon>Spirurina</taxon>
        <taxon>Oxyuridomorpha</taxon>
        <taxon>Oxyuroidea</taxon>
        <taxon>Oxyuridae</taxon>
        <taxon>Syphacia</taxon>
    </lineage>
</organism>
<dbReference type="InterPro" id="IPR056039">
    <property type="entry name" value="DUF7622"/>
</dbReference>
<name>A0A0N5AEH7_9BILA</name>
<dbReference type="AlphaFoldDB" id="A0A0N5AEH7"/>
<proteinExistence type="predicted"/>
<dbReference type="STRING" id="451379.A0A0N5AEH7"/>
<sequence length="198" mass="21881">MGCRKNTVGATLCLCNNYDGCNDIERPDMIALMKLINLPDVQCSDRMEFQSFIVYVGINNVVEETVAAGCGQLPQFIFDLSIHPNWPSGGLFSGGCYELEDSSHQLTLGCICHHTNFCNFDAPFPITNGQVKCYISHNLHNASDLDNGTCTGHFCFVQKSNYSNFGIQFSKGCINVNDTMADVKLDVSNIYSFNDKNS</sequence>
<evidence type="ECO:0000313" key="2">
    <source>
        <dbReference type="Proteomes" id="UP000046393"/>
    </source>
</evidence>